<evidence type="ECO:0000256" key="13">
    <source>
        <dbReference type="ARBA" id="ARBA00022777"/>
    </source>
</evidence>
<dbReference type="FunFam" id="3.80.10.10:FF:000275">
    <property type="entry name" value="Leucine-rich repeat receptor-like protein kinase"/>
    <property type="match status" value="1"/>
</dbReference>
<dbReference type="Gene3D" id="1.10.510.10">
    <property type="entry name" value="Transferase(Phosphotransferase) domain 1"/>
    <property type="match status" value="1"/>
</dbReference>
<evidence type="ECO:0000259" key="23">
    <source>
        <dbReference type="PROSITE" id="PS50011"/>
    </source>
</evidence>
<dbReference type="SUPFAM" id="SSF56112">
    <property type="entry name" value="Protein kinase-like (PK-like)"/>
    <property type="match status" value="1"/>
</dbReference>
<dbReference type="PANTHER" id="PTHR48053:SF47">
    <property type="entry name" value="RECEPTOR KINASE-LIKE PROTEIN XA21"/>
    <property type="match status" value="1"/>
</dbReference>
<dbReference type="InterPro" id="IPR032675">
    <property type="entry name" value="LRR_dom_sf"/>
</dbReference>
<dbReference type="InterPro" id="IPR003591">
    <property type="entry name" value="Leu-rich_rpt_typical-subtyp"/>
</dbReference>
<dbReference type="CDD" id="cd14066">
    <property type="entry name" value="STKc_IRAK"/>
    <property type="match status" value="1"/>
</dbReference>
<keyword evidence="15" id="KW-1133">Transmembrane helix</keyword>
<keyword evidence="5" id="KW-0723">Serine/threonine-protein kinase</keyword>
<evidence type="ECO:0000256" key="10">
    <source>
        <dbReference type="ARBA" id="ARBA00022729"/>
    </source>
</evidence>
<keyword evidence="14 21" id="KW-0067">ATP-binding</keyword>
<gene>
    <name evidence="24" type="ORF">KI387_019260</name>
</gene>
<feature type="signal peptide" evidence="22">
    <location>
        <begin position="1"/>
        <end position="21"/>
    </location>
</feature>
<dbReference type="SMART" id="SM00369">
    <property type="entry name" value="LRR_TYP"/>
    <property type="match status" value="9"/>
</dbReference>
<dbReference type="InterPro" id="IPR000719">
    <property type="entry name" value="Prot_kinase_dom"/>
</dbReference>
<dbReference type="Proteomes" id="UP000824469">
    <property type="component" value="Unassembled WGS sequence"/>
</dbReference>
<evidence type="ECO:0000256" key="22">
    <source>
        <dbReference type="SAM" id="SignalP"/>
    </source>
</evidence>
<evidence type="ECO:0000256" key="2">
    <source>
        <dbReference type="ARBA" id="ARBA00008684"/>
    </source>
</evidence>
<dbReference type="InterPro" id="IPR017441">
    <property type="entry name" value="Protein_kinase_ATP_BS"/>
</dbReference>
<feature type="binding site" evidence="21">
    <location>
        <position position="805"/>
    </location>
    <ligand>
        <name>ATP</name>
        <dbReference type="ChEBI" id="CHEBI:30616"/>
    </ligand>
</feature>
<dbReference type="OMA" id="FKSECKI"/>
<dbReference type="Pfam" id="PF00560">
    <property type="entry name" value="LRR_1"/>
    <property type="match status" value="2"/>
</dbReference>
<evidence type="ECO:0000256" key="14">
    <source>
        <dbReference type="ARBA" id="ARBA00022840"/>
    </source>
</evidence>
<dbReference type="GO" id="GO:0004674">
    <property type="term" value="F:protein serine/threonine kinase activity"/>
    <property type="evidence" value="ECO:0007669"/>
    <property type="project" value="UniProtKB-KW"/>
</dbReference>
<dbReference type="GO" id="GO:0005886">
    <property type="term" value="C:plasma membrane"/>
    <property type="evidence" value="ECO:0007669"/>
    <property type="project" value="UniProtKB-SubCell"/>
</dbReference>
<keyword evidence="12 21" id="KW-0547">Nucleotide-binding</keyword>
<evidence type="ECO:0000256" key="9">
    <source>
        <dbReference type="ARBA" id="ARBA00022692"/>
    </source>
</evidence>
<dbReference type="Gene3D" id="3.30.200.20">
    <property type="entry name" value="Phosphorylase Kinase, domain 1"/>
    <property type="match status" value="1"/>
</dbReference>
<dbReference type="EC" id="2.7.11.1" evidence="3"/>
<dbReference type="Pfam" id="PF13855">
    <property type="entry name" value="LRR_8"/>
    <property type="match status" value="1"/>
</dbReference>
<dbReference type="PANTHER" id="PTHR48053">
    <property type="entry name" value="LEUCINE RICH REPEAT FAMILY PROTEIN, EXPRESSED"/>
    <property type="match status" value="1"/>
</dbReference>
<dbReference type="PROSITE" id="PS00107">
    <property type="entry name" value="PROTEIN_KINASE_ATP"/>
    <property type="match status" value="1"/>
</dbReference>
<comment type="similarity">
    <text evidence="2">Belongs to the protein kinase superfamily. Ser/Thr protein kinase family.</text>
</comment>
<keyword evidence="10 22" id="KW-0732">Signal</keyword>
<dbReference type="GO" id="GO:0009791">
    <property type="term" value="P:post-embryonic development"/>
    <property type="evidence" value="ECO:0007669"/>
    <property type="project" value="UniProtKB-ARBA"/>
</dbReference>
<dbReference type="PROSITE" id="PS50011">
    <property type="entry name" value="PROTEIN_KINASE_DOM"/>
    <property type="match status" value="1"/>
</dbReference>
<evidence type="ECO:0000256" key="15">
    <source>
        <dbReference type="ARBA" id="ARBA00022989"/>
    </source>
</evidence>
<dbReference type="FunFam" id="3.80.10.10:FF:000233">
    <property type="entry name" value="Leucine-rich repeat receptor-like protein kinase TDR"/>
    <property type="match status" value="1"/>
</dbReference>
<feature type="chain" id="PRO_5041300289" description="non-specific serine/threonine protein kinase" evidence="22">
    <location>
        <begin position="22"/>
        <end position="1079"/>
    </location>
</feature>
<organism evidence="24 25">
    <name type="scientific">Taxus chinensis</name>
    <name type="common">Chinese yew</name>
    <name type="synonym">Taxus wallichiana var. chinensis</name>
    <dbReference type="NCBI Taxonomy" id="29808"/>
    <lineage>
        <taxon>Eukaryota</taxon>
        <taxon>Viridiplantae</taxon>
        <taxon>Streptophyta</taxon>
        <taxon>Embryophyta</taxon>
        <taxon>Tracheophyta</taxon>
        <taxon>Spermatophyta</taxon>
        <taxon>Pinopsida</taxon>
        <taxon>Pinidae</taxon>
        <taxon>Conifers II</taxon>
        <taxon>Cupressales</taxon>
        <taxon>Taxaceae</taxon>
        <taxon>Taxus</taxon>
    </lineage>
</organism>
<dbReference type="Pfam" id="PF08263">
    <property type="entry name" value="LRRNT_2"/>
    <property type="match status" value="1"/>
</dbReference>
<keyword evidence="17" id="KW-0675">Receptor</keyword>
<feature type="non-terminal residue" evidence="24">
    <location>
        <position position="1"/>
    </location>
</feature>
<dbReference type="Gene3D" id="3.80.10.10">
    <property type="entry name" value="Ribonuclease Inhibitor"/>
    <property type="match status" value="4"/>
</dbReference>
<dbReference type="InterPro" id="IPR008271">
    <property type="entry name" value="Ser/Thr_kinase_AS"/>
</dbReference>
<reference evidence="24 25" key="1">
    <citation type="journal article" date="2021" name="Nat. Plants">
        <title>The Taxus genome provides insights into paclitaxel biosynthesis.</title>
        <authorList>
            <person name="Xiong X."/>
            <person name="Gou J."/>
            <person name="Liao Q."/>
            <person name="Li Y."/>
            <person name="Zhou Q."/>
            <person name="Bi G."/>
            <person name="Li C."/>
            <person name="Du R."/>
            <person name="Wang X."/>
            <person name="Sun T."/>
            <person name="Guo L."/>
            <person name="Liang H."/>
            <person name="Lu P."/>
            <person name="Wu Y."/>
            <person name="Zhang Z."/>
            <person name="Ro D.K."/>
            <person name="Shang Y."/>
            <person name="Huang S."/>
            <person name="Yan J."/>
        </authorList>
    </citation>
    <scope>NUCLEOTIDE SEQUENCE [LARGE SCALE GENOMIC DNA]</scope>
    <source>
        <strain evidence="24">Ta-2019</strain>
    </source>
</reference>
<comment type="subcellular location">
    <subcellularLocation>
        <location evidence="1">Cell membrane</location>
        <topology evidence="1">Single-pass membrane protein</topology>
    </subcellularLocation>
</comment>
<dbReference type="EMBL" id="JAHRHJ020000004">
    <property type="protein sequence ID" value="KAH9317491.1"/>
    <property type="molecule type" value="Genomic_DNA"/>
</dbReference>
<comment type="catalytic activity">
    <reaction evidence="19">
        <text>L-threonyl-[protein] + ATP = O-phospho-L-threonyl-[protein] + ADP + H(+)</text>
        <dbReference type="Rhea" id="RHEA:46608"/>
        <dbReference type="Rhea" id="RHEA-COMP:11060"/>
        <dbReference type="Rhea" id="RHEA-COMP:11605"/>
        <dbReference type="ChEBI" id="CHEBI:15378"/>
        <dbReference type="ChEBI" id="CHEBI:30013"/>
        <dbReference type="ChEBI" id="CHEBI:30616"/>
        <dbReference type="ChEBI" id="CHEBI:61977"/>
        <dbReference type="ChEBI" id="CHEBI:456216"/>
        <dbReference type="EC" id="2.7.11.1"/>
    </reaction>
</comment>
<evidence type="ECO:0000256" key="7">
    <source>
        <dbReference type="ARBA" id="ARBA00022614"/>
    </source>
</evidence>
<dbReference type="InterPro" id="IPR011009">
    <property type="entry name" value="Kinase-like_dom_sf"/>
</dbReference>
<evidence type="ECO:0000256" key="5">
    <source>
        <dbReference type="ARBA" id="ARBA00022527"/>
    </source>
</evidence>
<dbReference type="InterPro" id="IPR051716">
    <property type="entry name" value="Plant_RL_S/T_kinase"/>
</dbReference>
<keyword evidence="7" id="KW-0433">Leucine-rich repeat</keyword>
<keyword evidence="8" id="KW-0808">Transferase</keyword>
<keyword evidence="4" id="KW-1003">Cell membrane</keyword>
<proteinExistence type="inferred from homology"/>
<evidence type="ECO:0000256" key="17">
    <source>
        <dbReference type="ARBA" id="ARBA00023170"/>
    </source>
</evidence>
<evidence type="ECO:0000256" key="16">
    <source>
        <dbReference type="ARBA" id="ARBA00023136"/>
    </source>
</evidence>
<comment type="catalytic activity">
    <reaction evidence="20">
        <text>L-seryl-[protein] + ATP = O-phospho-L-seryl-[protein] + ADP + H(+)</text>
        <dbReference type="Rhea" id="RHEA:17989"/>
        <dbReference type="Rhea" id="RHEA-COMP:9863"/>
        <dbReference type="Rhea" id="RHEA-COMP:11604"/>
        <dbReference type="ChEBI" id="CHEBI:15378"/>
        <dbReference type="ChEBI" id="CHEBI:29999"/>
        <dbReference type="ChEBI" id="CHEBI:30616"/>
        <dbReference type="ChEBI" id="CHEBI:83421"/>
        <dbReference type="ChEBI" id="CHEBI:456216"/>
        <dbReference type="EC" id="2.7.11.1"/>
    </reaction>
</comment>
<dbReference type="AlphaFoldDB" id="A0AA38G7C4"/>
<evidence type="ECO:0000256" key="12">
    <source>
        <dbReference type="ARBA" id="ARBA00022741"/>
    </source>
</evidence>
<evidence type="ECO:0000256" key="3">
    <source>
        <dbReference type="ARBA" id="ARBA00012513"/>
    </source>
</evidence>
<keyword evidence="11" id="KW-0677">Repeat</keyword>
<dbReference type="FunFam" id="1.10.510.10:FF:000358">
    <property type="entry name" value="Putative leucine-rich repeat receptor-like serine/threonine-protein kinase"/>
    <property type="match status" value="1"/>
</dbReference>
<keyword evidence="9" id="KW-0812">Transmembrane</keyword>
<evidence type="ECO:0000256" key="1">
    <source>
        <dbReference type="ARBA" id="ARBA00004162"/>
    </source>
</evidence>
<dbReference type="PROSITE" id="PS00108">
    <property type="entry name" value="PROTEIN_KINASE_ST"/>
    <property type="match status" value="1"/>
</dbReference>
<evidence type="ECO:0000256" key="6">
    <source>
        <dbReference type="ARBA" id="ARBA00022553"/>
    </source>
</evidence>
<dbReference type="FunFam" id="3.80.10.10:FF:000041">
    <property type="entry name" value="LRR receptor-like serine/threonine-protein kinase ERECTA"/>
    <property type="match status" value="2"/>
</dbReference>
<keyword evidence="6" id="KW-0597">Phosphoprotein</keyword>
<evidence type="ECO:0000256" key="21">
    <source>
        <dbReference type="PROSITE-ProRule" id="PRU10141"/>
    </source>
</evidence>
<keyword evidence="18" id="KW-0325">Glycoprotein</keyword>
<sequence length="1079" mass="118428">MDLLLLYLLLFLSFCIVLTRAHSEAVWNNVSDQQSLLGFKAQITFDPNNFFSGWSPNTSFCEWRGVICFPHVERVRALNISGMDLEGAISPLIGNLSSLQSLDVSNNALGGPIPPQLGRLSNAEELLLYGNHLEGDIPASLSGCRRLVTFAASYNRLQGSVPAELALLTHLERLFLGVNFLKGTIPSSLGNLTSLIYLTLEKNNLTGSIPVEVGMLTRLQTVYLHTNQLSGTIPSSIGNLTTMTNLELSINNLRGSIPVNIGMLTKLQTVYLHTNQLSGTIPSSLGNLTAMTDLEFSINNLRGSIPVNIGMLANLTELILWGNQLSGDIPNSIGNCSKLRFLILNDNRLSGMVPLALGKLPLLKTLFLFSNELVSGNSRSLPFLTALTNCSNLEFLSVANNSLSGVLPASIGHLSSKLSELVLAYNQIIGSIPREITNLSNLTYLRLDNNLLSGSIPYGIKNFQLLERFILTRNRLEGNISDEIGQLKSLGLLDVSWNQLSGGIPDSLGELQQLRRLVLHHNRFSGAIPVGLSRCPNLELVDFSHNELEGNIPGEFLTSLKNIQFYLNLSWNFFQGPLPKEISSIVSAQAIDISGNQLGEEIPGVLGNCIALEHLNLSHNAFSGPIPDALGKLQNLQDIDFSSNFLSGAIPVSLRQLKFLGYINLCFNNLSGSIPEEDLFSNKTVTELFTGNPGLCGPKRYLLPACLKHRKGEPSPHIKIILSVAGVSTFVLCSIVLGILWRHKFSRQQFDPSNFMFGRLGYPKFSYQDLVLATNGFNQTNLLGQGSFGSVYKGILRNDRVVAIKVLNVQNEEDEKIFKSECKILGRIRHRNLIRVISACSYPGFKGLVLQYASNGSLEKHLYPHSNEEDVCQLGLAECLNIAIDVAHGIEYLHHDCPIQVVHRDLKPNNVLLDADMAAIVTDFGISNLTSSTNSMDSLHSSFSLRGSIGYIAPEYGLDGRVSTKGDVYSYGILLLEMVTRKKPTDVMFVGDLNLQKWVRSALLDRLDDIVDSRLLRSVNIKQNRCLISFIHVGLLCTNESPQDRPTMRDVGRGLESLRSTFMGSVAATSNLTTTILDL</sequence>
<evidence type="ECO:0000256" key="20">
    <source>
        <dbReference type="ARBA" id="ARBA00048679"/>
    </source>
</evidence>
<dbReference type="Pfam" id="PF23598">
    <property type="entry name" value="LRR_14"/>
    <property type="match status" value="2"/>
</dbReference>
<evidence type="ECO:0000256" key="11">
    <source>
        <dbReference type="ARBA" id="ARBA00022737"/>
    </source>
</evidence>
<dbReference type="Pfam" id="PF00069">
    <property type="entry name" value="Pkinase"/>
    <property type="match status" value="1"/>
</dbReference>
<dbReference type="InterPro" id="IPR013210">
    <property type="entry name" value="LRR_N_plant-typ"/>
</dbReference>
<dbReference type="InterPro" id="IPR001611">
    <property type="entry name" value="Leu-rich_rpt"/>
</dbReference>
<dbReference type="InterPro" id="IPR055414">
    <property type="entry name" value="LRR_R13L4/SHOC2-like"/>
</dbReference>
<keyword evidence="13" id="KW-0418">Kinase</keyword>
<evidence type="ECO:0000313" key="25">
    <source>
        <dbReference type="Proteomes" id="UP000824469"/>
    </source>
</evidence>
<accession>A0AA38G7C4</accession>
<dbReference type="SMART" id="SM00220">
    <property type="entry name" value="S_TKc"/>
    <property type="match status" value="1"/>
</dbReference>
<evidence type="ECO:0000313" key="24">
    <source>
        <dbReference type="EMBL" id="KAH9317491.1"/>
    </source>
</evidence>
<feature type="domain" description="Protein kinase" evidence="23">
    <location>
        <begin position="777"/>
        <end position="1063"/>
    </location>
</feature>
<evidence type="ECO:0000256" key="4">
    <source>
        <dbReference type="ARBA" id="ARBA00022475"/>
    </source>
</evidence>
<keyword evidence="16" id="KW-0472">Membrane</keyword>
<evidence type="ECO:0000256" key="19">
    <source>
        <dbReference type="ARBA" id="ARBA00047899"/>
    </source>
</evidence>
<dbReference type="SUPFAM" id="SSF52058">
    <property type="entry name" value="L domain-like"/>
    <property type="match status" value="2"/>
</dbReference>
<evidence type="ECO:0000256" key="8">
    <source>
        <dbReference type="ARBA" id="ARBA00022679"/>
    </source>
</evidence>
<comment type="caution">
    <text evidence="24">The sequence shown here is derived from an EMBL/GenBank/DDBJ whole genome shotgun (WGS) entry which is preliminary data.</text>
</comment>
<protein>
    <recommendedName>
        <fullName evidence="3">non-specific serine/threonine protein kinase</fullName>
        <ecNumber evidence="3">2.7.11.1</ecNumber>
    </recommendedName>
</protein>
<dbReference type="GO" id="GO:0005524">
    <property type="term" value="F:ATP binding"/>
    <property type="evidence" value="ECO:0007669"/>
    <property type="project" value="UniProtKB-UniRule"/>
</dbReference>
<name>A0AA38G7C4_TAXCH</name>
<evidence type="ECO:0000256" key="18">
    <source>
        <dbReference type="ARBA" id="ARBA00023180"/>
    </source>
</evidence>
<keyword evidence="25" id="KW-1185">Reference proteome</keyword>